<reference evidence="4" key="2">
    <citation type="submission" date="2015-01" db="EMBL/GenBank/DDBJ databases">
        <title>Evolutionary Origins and Diversification of the Mycorrhizal Mutualists.</title>
        <authorList>
            <consortium name="DOE Joint Genome Institute"/>
            <consortium name="Mycorrhizal Genomics Consortium"/>
            <person name="Kohler A."/>
            <person name="Kuo A."/>
            <person name="Nagy L.G."/>
            <person name="Floudas D."/>
            <person name="Copeland A."/>
            <person name="Barry K.W."/>
            <person name="Cichocki N."/>
            <person name="Veneault-Fourrey C."/>
            <person name="LaButti K."/>
            <person name="Lindquist E.A."/>
            <person name="Lipzen A."/>
            <person name="Lundell T."/>
            <person name="Morin E."/>
            <person name="Murat C."/>
            <person name="Riley R."/>
            <person name="Ohm R."/>
            <person name="Sun H."/>
            <person name="Tunlid A."/>
            <person name="Henrissat B."/>
            <person name="Grigoriev I.V."/>
            <person name="Hibbett D.S."/>
            <person name="Martin F."/>
        </authorList>
    </citation>
    <scope>NUCLEOTIDE SEQUENCE [LARGE SCALE GENOMIC DNA]</scope>
    <source>
        <strain evidence="4">MUT 4182</strain>
    </source>
</reference>
<comment type="similarity">
    <text evidence="1">Belongs to the class-I aminoacyl-tRNA synthetase family.</text>
</comment>
<dbReference type="GO" id="GO:0004814">
    <property type="term" value="F:arginine-tRNA ligase activity"/>
    <property type="evidence" value="ECO:0007669"/>
    <property type="project" value="InterPro"/>
</dbReference>
<dbReference type="InterPro" id="IPR014729">
    <property type="entry name" value="Rossmann-like_a/b/a_fold"/>
</dbReference>
<protein>
    <recommendedName>
        <fullName evidence="2">Arginyl-tRNA synthetase catalytic core domain-containing protein</fullName>
    </recommendedName>
</protein>
<dbReference type="GO" id="GO:0006420">
    <property type="term" value="P:arginyl-tRNA aminoacylation"/>
    <property type="evidence" value="ECO:0007669"/>
    <property type="project" value="InterPro"/>
</dbReference>
<keyword evidence="1" id="KW-0030">Aminoacyl-tRNA synthetase</keyword>
<dbReference type="HOGENOM" id="CLU_1391154_0_0_1"/>
<name>A0A0C3QMG6_9AGAM</name>
<feature type="domain" description="Arginyl-tRNA synthetase catalytic core" evidence="2">
    <location>
        <begin position="85"/>
        <end position="195"/>
    </location>
</feature>
<dbReference type="AlphaFoldDB" id="A0A0C3QMG6"/>
<dbReference type="InterPro" id="IPR001278">
    <property type="entry name" value="Arg-tRNA-ligase"/>
</dbReference>
<organism evidence="3 4">
    <name type="scientific">Tulasnella calospora MUT 4182</name>
    <dbReference type="NCBI Taxonomy" id="1051891"/>
    <lineage>
        <taxon>Eukaryota</taxon>
        <taxon>Fungi</taxon>
        <taxon>Dikarya</taxon>
        <taxon>Basidiomycota</taxon>
        <taxon>Agaricomycotina</taxon>
        <taxon>Agaricomycetes</taxon>
        <taxon>Cantharellales</taxon>
        <taxon>Tulasnellaceae</taxon>
        <taxon>Tulasnella</taxon>
    </lineage>
</organism>
<dbReference type="OrthoDB" id="10517507at2759"/>
<proteinExistence type="inferred from homology"/>
<dbReference type="GO" id="GO:0032543">
    <property type="term" value="P:mitochondrial translation"/>
    <property type="evidence" value="ECO:0007669"/>
    <property type="project" value="TreeGrafter"/>
</dbReference>
<keyword evidence="1" id="KW-0067">ATP-binding</keyword>
<dbReference type="InterPro" id="IPR035684">
    <property type="entry name" value="ArgRS_core"/>
</dbReference>
<dbReference type="PANTHER" id="PTHR11956:SF11">
    <property type="entry name" value="ARGININE--TRNA LIGASE, MITOCHONDRIAL-RELATED"/>
    <property type="match status" value="1"/>
</dbReference>
<sequence length="196" mass="22014">MASQTPIPKSEASANFLDTIRTSIASRLASILGDEVNQAVYASIEPSRKGPHDRALAIPKLRAVLKNANPTEIAAQVAKEMSVGVGFEKYGSEELLEKDPILHLFNVYVAINNDIKAEETQGRYESRERAKDYFNRLEKGDPHLTAMWQCFRELSILEYIKTYERLGVQFDIYAGESVIFAKSIKKVMDQLENKGS</sequence>
<evidence type="ECO:0000313" key="3">
    <source>
        <dbReference type="EMBL" id="KIO28044.1"/>
    </source>
</evidence>
<reference evidence="3 4" key="1">
    <citation type="submission" date="2014-04" db="EMBL/GenBank/DDBJ databases">
        <authorList>
            <consortium name="DOE Joint Genome Institute"/>
            <person name="Kuo A."/>
            <person name="Girlanda M."/>
            <person name="Perotto S."/>
            <person name="Kohler A."/>
            <person name="Nagy L.G."/>
            <person name="Floudas D."/>
            <person name="Copeland A."/>
            <person name="Barry K.W."/>
            <person name="Cichocki N."/>
            <person name="Veneault-Fourrey C."/>
            <person name="LaButti K."/>
            <person name="Lindquist E.A."/>
            <person name="Lipzen A."/>
            <person name="Lundell T."/>
            <person name="Morin E."/>
            <person name="Murat C."/>
            <person name="Sun H."/>
            <person name="Tunlid A."/>
            <person name="Henrissat B."/>
            <person name="Grigoriev I.V."/>
            <person name="Hibbett D.S."/>
            <person name="Martin F."/>
            <person name="Nordberg H.P."/>
            <person name="Cantor M.N."/>
            <person name="Hua S.X."/>
        </authorList>
    </citation>
    <scope>NUCLEOTIDE SEQUENCE [LARGE SCALE GENOMIC DNA]</scope>
    <source>
        <strain evidence="3 4">MUT 4182</strain>
    </source>
</reference>
<dbReference type="Pfam" id="PF00750">
    <property type="entry name" value="tRNA-synt_1d"/>
    <property type="match status" value="1"/>
</dbReference>
<dbReference type="SUPFAM" id="SSF52374">
    <property type="entry name" value="Nucleotidylyl transferase"/>
    <property type="match status" value="1"/>
</dbReference>
<dbReference type="STRING" id="1051891.A0A0C3QMG6"/>
<keyword evidence="1" id="KW-0547">Nucleotide-binding</keyword>
<gene>
    <name evidence="3" type="ORF">M407DRAFT_22676</name>
</gene>
<keyword evidence="4" id="KW-1185">Reference proteome</keyword>
<evidence type="ECO:0000259" key="2">
    <source>
        <dbReference type="Pfam" id="PF00750"/>
    </source>
</evidence>
<dbReference type="PANTHER" id="PTHR11956">
    <property type="entry name" value="ARGINYL-TRNA SYNTHETASE"/>
    <property type="match status" value="1"/>
</dbReference>
<dbReference type="Gene3D" id="3.40.50.620">
    <property type="entry name" value="HUPs"/>
    <property type="match status" value="1"/>
</dbReference>
<dbReference type="EMBL" id="KN822999">
    <property type="protein sequence ID" value="KIO28044.1"/>
    <property type="molecule type" value="Genomic_DNA"/>
</dbReference>
<keyword evidence="1" id="KW-0648">Protein biosynthesis</keyword>
<keyword evidence="1" id="KW-0436">Ligase</keyword>
<dbReference type="GO" id="GO:0005739">
    <property type="term" value="C:mitochondrion"/>
    <property type="evidence" value="ECO:0007669"/>
    <property type="project" value="TreeGrafter"/>
</dbReference>
<dbReference type="Proteomes" id="UP000054248">
    <property type="component" value="Unassembled WGS sequence"/>
</dbReference>
<accession>A0A0C3QMG6</accession>
<evidence type="ECO:0000313" key="4">
    <source>
        <dbReference type="Proteomes" id="UP000054248"/>
    </source>
</evidence>
<dbReference type="GO" id="GO:0005524">
    <property type="term" value="F:ATP binding"/>
    <property type="evidence" value="ECO:0007669"/>
    <property type="project" value="UniProtKB-KW"/>
</dbReference>
<evidence type="ECO:0000256" key="1">
    <source>
        <dbReference type="RuleBase" id="RU363038"/>
    </source>
</evidence>